<name>A0ABV7G2G8_9PROT</name>
<dbReference type="InterPro" id="IPR036249">
    <property type="entry name" value="Thioredoxin-like_sf"/>
</dbReference>
<dbReference type="Pfam" id="PF00578">
    <property type="entry name" value="AhpC-TSA"/>
    <property type="match status" value="1"/>
</dbReference>
<dbReference type="RefSeq" id="WP_379596673.1">
    <property type="nucleotide sequence ID" value="NZ_JBHRTN010000010.1"/>
</dbReference>
<dbReference type="PANTHER" id="PTHR42801">
    <property type="entry name" value="THIOREDOXIN-DEPENDENT PEROXIDE REDUCTASE"/>
    <property type="match status" value="1"/>
</dbReference>
<reference evidence="14" key="1">
    <citation type="journal article" date="2019" name="Int. J. Syst. Evol. Microbiol.">
        <title>The Global Catalogue of Microorganisms (GCM) 10K type strain sequencing project: providing services to taxonomists for standard genome sequencing and annotation.</title>
        <authorList>
            <consortium name="The Broad Institute Genomics Platform"/>
            <consortium name="The Broad Institute Genome Sequencing Center for Infectious Disease"/>
            <person name="Wu L."/>
            <person name="Ma J."/>
        </authorList>
    </citation>
    <scope>NUCLEOTIDE SEQUENCE [LARGE SCALE GENOMIC DNA]</scope>
    <source>
        <strain evidence="14">KCTC 52094</strain>
    </source>
</reference>
<dbReference type="EMBL" id="JBHRTN010000010">
    <property type="protein sequence ID" value="MFC3125769.1"/>
    <property type="molecule type" value="Genomic_DNA"/>
</dbReference>
<gene>
    <name evidence="13" type="ORF">ACFOD4_11895</name>
</gene>
<comment type="caution">
    <text evidence="13">The sequence shown here is derived from an EMBL/GenBank/DDBJ whole genome shotgun (WGS) entry which is preliminary data.</text>
</comment>
<evidence type="ECO:0000256" key="8">
    <source>
        <dbReference type="ARBA" id="ARBA00032824"/>
    </source>
</evidence>
<sequence length="162" mass="17545">MMVEEGRAAPDVTLQATGGRSFSISAHRGRPLVVYFYPKADTSGCTKQACDFQEALTSFNSAGIDIVAISPDPLPALEKFAAKYGLQFPLASDHDKAAAQAYGTWVQKSMYGRSYMGMERATFLIDANGTLSRIWRRVRVPGHVKEVAAAAKALNNEASLRA</sequence>
<proteinExistence type="inferred from homology"/>
<organism evidence="13 14">
    <name type="scientific">Teichococcus globiformis</name>
    <dbReference type="NCBI Taxonomy" id="2307229"/>
    <lineage>
        <taxon>Bacteria</taxon>
        <taxon>Pseudomonadati</taxon>
        <taxon>Pseudomonadota</taxon>
        <taxon>Alphaproteobacteria</taxon>
        <taxon>Acetobacterales</taxon>
        <taxon>Roseomonadaceae</taxon>
        <taxon>Roseomonas</taxon>
    </lineage>
</organism>
<evidence type="ECO:0000256" key="5">
    <source>
        <dbReference type="ARBA" id="ARBA00023002"/>
    </source>
</evidence>
<evidence type="ECO:0000256" key="1">
    <source>
        <dbReference type="ARBA" id="ARBA00003330"/>
    </source>
</evidence>
<evidence type="ECO:0000256" key="11">
    <source>
        <dbReference type="ARBA" id="ARBA00049091"/>
    </source>
</evidence>
<dbReference type="PROSITE" id="PS51352">
    <property type="entry name" value="THIOREDOXIN_2"/>
    <property type="match status" value="1"/>
</dbReference>
<dbReference type="GO" id="GO:0140824">
    <property type="term" value="F:thioredoxin-dependent peroxiredoxin activity"/>
    <property type="evidence" value="ECO:0007669"/>
    <property type="project" value="UniProtKB-EC"/>
</dbReference>
<evidence type="ECO:0000256" key="7">
    <source>
        <dbReference type="ARBA" id="ARBA00023284"/>
    </source>
</evidence>
<evidence type="ECO:0000256" key="4">
    <source>
        <dbReference type="ARBA" id="ARBA00022862"/>
    </source>
</evidence>
<evidence type="ECO:0000256" key="9">
    <source>
        <dbReference type="ARBA" id="ARBA00038489"/>
    </source>
</evidence>
<dbReference type="EC" id="1.11.1.24" evidence="2"/>
<evidence type="ECO:0000256" key="10">
    <source>
        <dbReference type="ARBA" id="ARBA00042639"/>
    </source>
</evidence>
<keyword evidence="3 13" id="KW-0575">Peroxidase</keyword>
<dbReference type="Gene3D" id="3.40.30.10">
    <property type="entry name" value="Glutaredoxin"/>
    <property type="match status" value="1"/>
</dbReference>
<dbReference type="CDD" id="cd03017">
    <property type="entry name" value="PRX_BCP"/>
    <property type="match status" value="1"/>
</dbReference>
<keyword evidence="7" id="KW-0676">Redox-active center</keyword>
<evidence type="ECO:0000256" key="2">
    <source>
        <dbReference type="ARBA" id="ARBA00013017"/>
    </source>
</evidence>
<dbReference type="InterPro" id="IPR000866">
    <property type="entry name" value="AhpC/TSA"/>
</dbReference>
<evidence type="ECO:0000313" key="13">
    <source>
        <dbReference type="EMBL" id="MFC3125769.1"/>
    </source>
</evidence>
<feature type="domain" description="Thioredoxin" evidence="12">
    <location>
        <begin position="3"/>
        <end position="156"/>
    </location>
</feature>
<protein>
    <recommendedName>
        <fullName evidence="2">thioredoxin-dependent peroxiredoxin</fullName>
        <ecNumber evidence="2">1.11.1.24</ecNumber>
    </recommendedName>
    <alternativeName>
        <fullName evidence="8">Thioredoxin peroxidase</fullName>
    </alternativeName>
    <alternativeName>
        <fullName evidence="10">Thioredoxin-dependent peroxiredoxin Bcp</fullName>
    </alternativeName>
</protein>
<evidence type="ECO:0000256" key="3">
    <source>
        <dbReference type="ARBA" id="ARBA00022559"/>
    </source>
</evidence>
<evidence type="ECO:0000313" key="14">
    <source>
        <dbReference type="Proteomes" id="UP001595593"/>
    </source>
</evidence>
<comment type="function">
    <text evidence="1">Thiol-specific peroxidase that catalyzes the reduction of hydrogen peroxide and organic hydroperoxides to water and alcohols, respectively. Plays a role in cell protection against oxidative stress by detoxifying peroxides and as sensor of hydrogen peroxide-mediated signaling events.</text>
</comment>
<dbReference type="SUPFAM" id="SSF52833">
    <property type="entry name" value="Thioredoxin-like"/>
    <property type="match status" value="1"/>
</dbReference>
<evidence type="ECO:0000256" key="6">
    <source>
        <dbReference type="ARBA" id="ARBA00023157"/>
    </source>
</evidence>
<evidence type="ECO:0000259" key="12">
    <source>
        <dbReference type="PROSITE" id="PS51352"/>
    </source>
</evidence>
<accession>A0ABV7G2G8</accession>
<keyword evidence="4" id="KW-0049">Antioxidant</keyword>
<keyword evidence="6" id="KW-1015">Disulfide bond</keyword>
<dbReference type="Proteomes" id="UP001595593">
    <property type="component" value="Unassembled WGS sequence"/>
</dbReference>
<comment type="catalytic activity">
    <reaction evidence="11">
        <text>a hydroperoxide + [thioredoxin]-dithiol = an alcohol + [thioredoxin]-disulfide + H2O</text>
        <dbReference type="Rhea" id="RHEA:62620"/>
        <dbReference type="Rhea" id="RHEA-COMP:10698"/>
        <dbReference type="Rhea" id="RHEA-COMP:10700"/>
        <dbReference type="ChEBI" id="CHEBI:15377"/>
        <dbReference type="ChEBI" id="CHEBI:29950"/>
        <dbReference type="ChEBI" id="CHEBI:30879"/>
        <dbReference type="ChEBI" id="CHEBI:35924"/>
        <dbReference type="ChEBI" id="CHEBI:50058"/>
        <dbReference type="EC" id="1.11.1.24"/>
    </reaction>
</comment>
<dbReference type="PANTHER" id="PTHR42801:SF4">
    <property type="entry name" value="AHPC_TSA FAMILY PROTEIN"/>
    <property type="match status" value="1"/>
</dbReference>
<keyword evidence="5 13" id="KW-0560">Oxidoreductase</keyword>
<keyword evidence="14" id="KW-1185">Reference proteome</keyword>
<dbReference type="InterPro" id="IPR050924">
    <property type="entry name" value="Peroxiredoxin_BCP/PrxQ"/>
</dbReference>
<dbReference type="InterPro" id="IPR013766">
    <property type="entry name" value="Thioredoxin_domain"/>
</dbReference>
<comment type="similarity">
    <text evidence="9">Belongs to the peroxiredoxin family. BCP/PrxQ subfamily.</text>
</comment>